<dbReference type="Proteomes" id="UP000799438">
    <property type="component" value="Unassembled WGS sequence"/>
</dbReference>
<dbReference type="RefSeq" id="XP_033396863.1">
    <property type="nucleotide sequence ID" value="XM_033545204.1"/>
</dbReference>
<feature type="compositionally biased region" description="Low complexity" evidence="1">
    <location>
        <begin position="173"/>
        <end position="186"/>
    </location>
</feature>
<dbReference type="AlphaFoldDB" id="A0A6A6BAM9"/>
<gene>
    <name evidence="2" type="ORF">K452DRAFT_334684</name>
</gene>
<evidence type="ECO:0000313" key="3">
    <source>
        <dbReference type="Proteomes" id="UP000799438"/>
    </source>
</evidence>
<feature type="compositionally biased region" description="Polar residues" evidence="1">
    <location>
        <begin position="371"/>
        <end position="422"/>
    </location>
</feature>
<sequence length="553" mass="60381">MSCQGHTIQGRRCLNSARPGSEWCSHHDLDIAKAQCGGETKENRRCKKLPMNGKQFCDLHNPERTQCKAFTVTRERCLRRCRSGEKFCGHHNNPPGFIKSDLDRSSRLAARPNPGACLAYTPTFDNRASRQDPHAVRTASSPPLYPVPSRVTRPVLTSIRRARDQTPTPPSPTVTRTRTNNTSGGTDQPDTLENRVLRLLQTIRSVQNLTRGDNLLNGHAARTSEEVARITAGLPARSAYHARSENTNNNRGARGTIPARRTHVTSAPVEENHPINALQAAPQSSTLLTRRSNNTSVDNAPVEVNHAARINQQAVRSDRRRLQHVTQTLSPIFHTHPPSSASTARRAHSSNSNNNSTNSNNNSNSSRSSRVAGNTSPANRTQAGNTPVQENRAAQATQTVQLSDTPSAPLQTTSVDNASAGNATEVEQHAQEAVQEAAQPSTPSVVSQATRSDADHPREPLPPTTPREEQVQEAASQDQASVTQVTLRNILETRFPGIPGQRALFFEEPFNQAVGATRQQKARRCRGSLPSGECCARETVSEGQRCWAHTTVV</sequence>
<evidence type="ECO:0000313" key="2">
    <source>
        <dbReference type="EMBL" id="KAF2141150.1"/>
    </source>
</evidence>
<feature type="compositionally biased region" description="Polar residues" evidence="1">
    <location>
        <begin position="440"/>
        <end position="451"/>
    </location>
</feature>
<evidence type="ECO:0000256" key="1">
    <source>
        <dbReference type="SAM" id="MobiDB-lite"/>
    </source>
</evidence>
<dbReference type="GeneID" id="54302703"/>
<organism evidence="2 3">
    <name type="scientific">Aplosporella prunicola CBS 121167</name>
    <dbReference type="NCBI Taxonomy" id="1176127"/>
    <lineage>
        <taxon>Eukaryota</taxon>
        <taxon>Fungi</taxon>
        <taxon>Dikarya</taxon>
        <taxon>Ascomycota</taxon>
        <taxon>Pezizomycotina</taxon>
        <taxon>Dothideomycetes</taxon>
        <taxon>Dothideomycetes incertae sedis</taxon>
        <taxon>Botryosphaeriales</taxon>
        <taxon>Aplosporellaceae</taxon>
        <taxon>Aplosporella</taxon>
    </lineage>
</organism>
<feature type="region of interest" description="Disordered" evidence="1">
    <location>
        <begin position="264"/>
        <end position="286"/>
    </location>
</feature>
<keyword evidence="3" id="KW-1185">Reference proteome</keyword>
<dbReference type="EMBL" id="ML995488">
    <property type="protein sequence ID" value="KAF2141150.1"/>
    <property type="molecule type" value="Genomic_DNA"/>
</dbReference>
<accession>A0A6A6BAM9</accession>
<feature type="region of interest" description="Disordered" evidence="1">
    <location>
        <begin position="328"/>
        <end position="480"/>
    </location>
</feature>
<reference evidence="2" key="1">
    <citation type="journal article" date="2020" name="Stud. Mycol.">
        <title>101 Dothideomycetes genomes: a test case for predicting lifestyles and emergence of pathogens.</title>
        <authorList>
            <person name="Haridas S."/>
            <person name="Albert R."/>
            <person name="Binder M."/>
            <person name="Bloem J."/>
            <person name="Labutti K."/>
            <person name="Salamov A."/>
            <person name="Andreopoulos B."/>
            <person name="Baker S."/>
            <person name="Barry K."/>
            <person name="Bills G."/>
            <person name="Bluhm B."/>
            <person name="Cannon C."/>
            <person name="Castanera R."/>
            <person name="Culley D."/>
            <person name="Daum C."/>
            <person name="Ezra D."/>
            <person name="Gonzalez J."/>
            <person name="Henrissat B."/>
            <person name="Kuo A."/>
            <person name="Liang C."/>
            <person name="Lipzen A."/>
            <person name="Lutzoni F."/>
            <person name="Magnuson J."/>
            <person name="Mondo S."/>
            <person name="Nolan M."/>
            <person name="Ohm R."/>
            <person name="Pangilinan J."/>
            <person name="Park H.-J."/>
            <person name="Ramirez L."/>
            <person name="Alfaro M."/>
            <person name="Sun H."/>
            <person name="Tritt A."/>
            <person name="Yoshinaga Y."/>
            <person name="Zwiers L.-H."/>
            <person name="Turgeon B."/>
            <person name="Goodwin S."/>
            <person name="Spatafora J."/>
            <person name="Crous P."/>
            <person name="Grigoriev I."/>
        </authorList>
    </citation>
    <scope>NUCLEOTIDE SEQUENCE</scope>
    <source>
        <strain evidence="2">CBS 121167</strain>
    </source>
</reference>
<proteinExistence type="predicted"/>
<feature type="compositionally biased region" description="Low complexity" evidence="1">
    <location>
        <begin position="339"/>
        <end position="370"/>
    </location>
</feature>
<name>A0A6A6BAM9_9PEZI</name>
<protein>
    <submittedName>
        <fullName evidence="2">Uncharacterized protein</fullName>
    </submittedName>
</protein>
<feature type="region of interest" description="Disordered" evidence="1">
    <location>
        <begin position="240"/>
        <end position="259"/>
    </location>
</feature>
<feature type="region of interest" description="Disordered" evidence="1">
    <location>
        <begin position="125"/>
        <end position="192"/>
    </location>
</feature>